<feature type="region of interest" description="Disordered" evidence="4">
    <location>
        <begin position="133"/>
        <end position="152"/>
    </location>
</feature>
<dbReference type="Pfam" id="PF06386">
    <property type="entry name" value="GvpL_GvpF"/>
    <property type="match status" value="1"/>
</dbReference>
<feature type="compositionally biased region" description="Low complexity" evidence="4">
    <location>
        <begin position="137"/>
        <end position="149"/>
    </location>
</feature>
<evidence type="ECO:0000313" key="5">
    <source>
        <dbReference type="EMBL" id="GAA1010410.1"/>
    </source>
</evidence>
<proteinExistence type="inferred from homology"/>
<dbReference type="PANTHER" id="PTHR36852">
    <property type="entry name" value="PROTEIN GVPL 2"/>
    <property type="match status" value="1"/>
</dbReference>
<dbReference type="EMBL" id="BAAAHU010000025">
    <property type="protein sequence ID" value="GAA1010410.1"/>
    <property type="molecule type" value="Genomic_DNA"/>
</dbReference>
<reference evidence="5 6" key="1">
    <citation type="journal article" date="2019" name="Int. J. Syst. Evol. Microbiol.">
        <title>The Global Catalogue of Microorganisms (GCM) 10K type strain sequencing project: providing services to taxonomists for standard genome sequencing and annotation.</title>
        <authorList>
            <consortium name="The Broad Institute Genomics Platform"/>
            <consortium name="The Broad Institute Genome Sequencing Center for Infectious Disease"/>
            <person name="Wu L."/>
            <person name="Ma J."/>
        </authorList>
    </citation>
    <scope>NUCLEOTIDE SEQUENCE [LARGE SCALE GENOMIC DNA]</scope>
    <source>
        <strain evidence="5 6">JCM 11269</strain>
    </source>
</reference>
<comment type="similarity">
    <text evidence="3">Belongs to the gas vesicle GvpF/GvpL family.</text>
</comment>
<evidence type="ECO:0000256" key="3">
    <source>
        <dbReference type="ARBA" id="ARBA00035643"/>
    </source>
</evidence>
<name>A0ABN1SZM7_9ACTN</name>
<accession>A0ABN1SZM7</accession>
<feature type="region of interest" description="Disordered" evidence="4">
    <location>
        <begin position="247"/>
        <end position="283"/>
    </location>
</feature>
<evidence type="ECO:0000256" key="1">
    <source>
        <dbReference type="ARBA" id="ARBA00022987"/>
    </source>
</evidence>
<comment type="caution">
    <text evidence="5">The sequence shown here is derived from an EMBL/GenBank/DDBJ whole genome shotgun (WGS) entry which is preliminary data.</text>
</comment>
<dbReference type="InterPro" id="IPR009430">
    <property type="entry name" value="GvpL/GvpF"/>
</dbReference>
<feature type="compositionally biased region" description="Basic and acidic residues" evidence="4">
    <location>
        <begin position="269"/>
        <end position="283"/>
    </location>
</feature>
<organism evidence="5 6">
    <name type="scientific">Streptomyces thermogriseus</name>
    <dbReference type="NCBI Taxonomy" id="75292"/>
    <lineage>
        <taxon>Bacteria</taxon>
        <taxon>Bacillati</taxon>
        <taxon>Actinomycetota</taxon>
        <taxon>Actinomycetes</taxon>
        <taxon>Kitasatosporales</taxon>
        <taxon>Streptomycetaceae</taxon>
        <taxon>Streptomyces</taxon>
    </lineage>
</organism>
<comment type="subcellular location">
    <subcellularLocation>
        <location evidence="2">Gas vesicle</location>
    </subcellularLocation>
</comment>
<gene>
    <name evidence="5" type="ORF">GCM10009564_28400</name>
</gene>
<sequence length="283" mass="31230">MSGLRYVYAVCRPLEAPLQVQLTGVAGAPAKPLHHHGLVAVVSEVPERDFAEEPLRAHLEDLDWLAATARAHQGVVDALTVVTTPLPLRLATVFRDDSGVRSMIEAREDHFRATLDRLEGRVEWGVKVYMEPERSEQPAPAAQPVPKAASGREYLRQRRQQTRASEDMWQKAETFATRLHGKLAAFAEDSRLHTPQNPALSGVEGRNVLNASYLVTRRASEKFVELVDRAKDDVPGLRVELTGPWATYSFTGETPEEPGEPVGQDVPGEPEKPGAREEPGKKA</sequence>
<evidence type="ECO:0000256" key="4">
    <source>
        <dbReference type="SAM" id="MobiDB-lite"/>
    </source>
</evidence>
<dbReference type="RefSeq" id="WP_346073100.1">
    <property type="nucleotide sequence ID" value="NZ_BAAAHU010000025.1"/>
</dbReference>
<evidence type="ECO:0000256" key="2">
    <source>
        <dbReference type="ARBA" id="ARBA00035108"/>
    </source>
</evidence>
<dbReference type="Proteomes" id="UP001501072">
    <property type="component" value="Unassembled WGS sequence"/>
</dbReference>
<protein>
    <submittedName>
        <fullName evidence="5">GvpL/GvpF family gas vesicle protein</fullName>
    </submittedName>
</protein>
<keyword evidence="1" id="KW-0304">Gas vesicle</keyword>
<keyword evidence="6" id="KW-1185">Reference proteome</keyword>
<dbReference type="PANTHER" id="PTHR36852:SF1">
    <property type="entry name" value="PROTEIN GVPL 2"/>
    <property type="match status" value="1"/>
</dbReference>
<evidence type="ECO:0000313" key="6">
    <source>
        <dbReference type="Proteomes" id="UP001501072"/>
    </source>
</evidence>